<dbReference type="InterPro" id="IPR025364">
    <property type="entry name" value="DUF4268"/>
</dbReference>
<dbReference type="EMBL" id="JBHOMY010000010">
    <property type="protein sequence ID" value="MFC1455713.1"/>
    <property type="molecule type" value="Genomic_DNA"/>
</dbReference>
<evidence type="ECO:0000259" key="1">
    <source>
        <dbReference type="Pfam" id="PF14088"/>
    </source>
</evidence>
<dbReference type="RefSeq" id="WP_377028798.1">
    <property type="nucleotide sequence ID" value="NZ_JBHOMY010000010.1"/>
</dbReference>
<comment type="caution">
    <text evidence="2">The sequence shown here is derived from an EMBL/GenBank/DDBJ whole genome shotgun (WGS) entry which is preliminary data.</text>
</comment>
<feature type="domain" description="DUF4268" evidence="1">
    <location>
        <begin position="171"/>
        <end position="305"/>
    </location>
</feature>
<name>A0ABV6Y352_9HYPH</name>
<dbReference type="Gene3D" id="3.40.1350.10">
    <property type="match status" value="1"/>
</dbReference>
<dbReference type="Proteomes" id="UP001593940">
    <property type="component" value="Unassembled WGS sequence"/>
</dbReference>
<dbReference type="InterPro" id="IPR011856">
    <property type="entry name" value="tRNA_endonuc-like_dom_sf"/>
</dbReference>
<evidence type="ECO:0000313" key="2">
    <source>
        <dbReference type="EMBL" id="MFC1455713.1"/>
    </source>
</evidence>
<sequence length="313" mass="35029">MSIVGIGRLERVPLRQVWNHEAYDFTKWLQENIDVLNETLDLTLVNVDRERAAGSFSVDLVAEDEGGGKVIIENQLEKSNHDHLGKLITYFTALDARAAVWIVSEPRPEHVAAIAWLNDSSSGRFYLVKVEAIRIGQSPPAPLLTLIVGPSAETEEVARSKKQFADRYDIRHRWWSLLVARPDAKLHAHITPGSYSWIGTSSGVRGLNLNYVVTQDECGAELYIDRGNGADQENKAIFDQLVAKRAEIDAHFGEPLSWERLDGKRASRIRINLPGGYRSPESEWEAIQAPLVAAMNRLEVALRPHLKSLKLGL</sequence>
<organism evidence="2 3">
    <name type="scientific">Microvirga arabica</name>
    <dbReference type="NCBI Taxonomy" id="1128671"/>
    <lineage>
        <taxon>Bacteria</taxon>
        <taxon>Pseudomonadati</taxon>
        <taxon>Pseudomonadota</taxon>
        <taxon>Alphaproteobacteria</taxon>
        <taxon>Hyphomicrobiales</taxon>
        <taxon>Methylobacteriaceae</taxon>
        <taxon>Microvirga</taxon>
    </lineage>
</organism>
<evidence type="ECO:0000313" key="3">
    <source>
        <dbReference type="Proteomes" id="UP001593940"/>
    </source>
</evidence>
<proteinExistence type="predicted"/>
<protein>
    <submittedName>
        <fullName evidence="2">DUF4268 domain-containing protein</fullName>
    </submittedName>
</protein>
<gene>
    <name evidence="2" type="ORF">ACETIH_03060</name>
</gene>
<keyword evidence="3" id="KW-1185">Reference proteome</keyword>
<accession>A0ABV6Y352</accession>
<reference evidence="2 3" key="1">
    <citation type="submission" date="2024-09" db="EMBL/GenBank/DDBJ databases">
        <title>Nodulacao em especies de Leguminosae Basais da Amazonia e Caracterizacao dos Rizobios e Bacterias Associadas aos Nodulos.</title>
        <authorList>
            <person name="Jambeiro I.C.A."/>
            <person name="Lopes I.S."/>
            <person name="Aguiar E.R.G.R."/>
            <person name="Santos A.F.J."/>
            <person name="Dos Santos J.M.F."/>
            <person name="Gross E."/>
        </authorList>
    </citation>
    <scope>NUCLEOTIDE SEQUENCE [LARGE SCALE GENOMIC DNA]</scope>
    <source>
        <strain evidence="2 3">BRUESC1165</strain>
    </source>
</reference>
<dbReference type="Pfam" id="PF14088">
    <property type="entry name" value="DUF4268"/>
    <property type="match status" value="1"/>
</dbReference>